<dbReference type="EMBL" id="AP018930">
    <property type="protein sequence ID" value="BBG27383.1"/>
    <property type="molecule type" value="Genomic_DNA"/>
</dbReference>
<dbReference type="PROSITE" id="PS51686">
    <property type="entry name" value="SAM_MT_RSMB_NOP"/>
    <property type="match status" value="1"/>
</dbReference>
<evidence type="ECO:0000313" key="8">
    <source>
        <dbReference type="Proteomes" id="UP000322983"/>
    </source>
</evidence>
<keyword evidence="1" id="KW-0489">Methyltransferase</keyword>
<organism evidence="7 9">
    <name type="scientific">Sulfuracidifex tepidarius</name>
    <dbReference type="NCBI Taxonomy" id="1294262"/>
    <lineage>
        <taxon>Archaea</taxon>
        <taxon>Thermoproteota</taxon>
        <taxon>Thermoprotei</taxon>
        <taxon>Sulfolobales</taxon>
        <taxon>Sulfolobaceae</taxon>
        <taxon>Sulfuracidifex</taxon>
    </lineage>
</organism>
<keyword evidence="2" id="KW-0808">Transferase</keyword>
<feature type="domain" description="SAM-dependent MTase RsmB/NOP-type" evidence="5">
    <location>
        <begin position="96"/>
        <end position="368"/>
    </location>
</feature>
<dbReference type="STRING" id="1294262.GCA_001316085_00076"/>
<dbReference type="Pfam" id="PF01189">
    <property type="entry name" value="Methyltr_RsmB-F"/>
    <property type="match status" value="1"/>
</dbReference>
<evidence type="ECO:0000256" key="1">
    <source>
        <dbReference type="ARBA" id="ARBA00022603"/>
    </source>
</evidence>
<evidence type="ECO:0000256" key="2">
    <source>
        <dbReference type="ARBA" id="ARBA00022679"/>
    </source>
</evidence>
<dbReference type="PRINTS" id="PR02008">
    <property type="entry name" value="RCMTFAMILY"/>
</dbReference>
<proteinExistence type="predicted"/>
<accession>A0A510E4C7</accession>
<reference evidence="7 8" key="2">
    <citation type="journal article" date="2020" name="Int. J. Syst. Evol. Microbiol.">
        <title>Sulfuracidifex tepidarius gen. nov., sp. nov. and transfer of Sulfolobus metallicus Huber and Stetter 1992 to the genus Sulfuracidifex as Sulfuracidifex metallicus comb. nov.</title>
        <authorList>
            <person name="Itoh T."/>
            <person name="Miura T."/>
            <person name="Sakai H.D."/>
            <person name="Kato S."/>
            <person name="Ohkuma M."/>
            <person name="Takashina T."/>
        </authorList>
    </citation>
    <scope>NUCLEOTIDE SEQUENCE</scope>
    <source>
        <strain evidence="6 8">IC-006</strain>
        <strain evidence="7">IC-007</strain>
    </source>
</reference>
<dbReference type="AlphaFoldDB" id="A0A510E4C7"/>
<dbReference type="SUPFAM" id="SSF53335">
    <property type="entry name" value="S-adenosyl-L-methionine-dependent methyltransferases"/>
    <property type="match status" value="1"/>
</dbReference>
<protein>
    <submittedName>
        <fullName evidence="7">tRNA (Cytosine(49)-C(5))-methyltransferase</fullName>
    </submittedName>
</protein>
<gene>
    <name evidence="6" type="ORF">IC006_1924</name>
    <name evidence="7" type="ORF">IC007_1932</name>
</gene>
<dbReference type="PANTHER" id="PTHR22807:SF70">
    <property type="entry name" value="TRNA_RRNA CYTOSINE-C5-METHYLASE, NOL1_NOP2_SUN FAMILY, FUSED TO N-TERMINAL NUSB REGULATOR DOMAIN"/>
    <property type="match status" value="1"/>
</dbReference>
<dbReference type="GO" id="GO:0008173">
    <property type="term" value="F:RNA methyltransferase activity"/>
    <property type="evidence" value="ECO:0007669"/>
    <property type="project" value="InterPro"/>
</dbReference>
<dbReference type="InterPro" id="IPR029063">
    <property type="entry name" value="SAM-dependent_MTases_sf"/>
</dbReference>
<dbReference type="GO" id="GO:0003723">
    <property type="term" value="F:RNA binding"/>
    <property type="evidence" value="ECO:0007669"/>
    <property type="project" value="UniProtKB-KW"/>
</dbReference>
<dbReference type="EMBL" id="AP018929">
    <property type="protein sequence ID" value="BBG24595.1"/>
    <property type="molecule type" value="Genomic_DNA"/>
</dbReference>
<dbReference type="Proteomes" id="UP000322983">
    <property type="component" value="Chromosome"/>
</dbReference>
<keyword evidence="8" id="KW-1185">Reference proteome</keyword>
<dbReference type="OrthoDB" id="14725at2157"/>
<reference evidence="9" key="1">
    <citation type="submission" date="2018-09" db="EMBL/GenBank/DDBJ databases">
        <title>Complete Genome Sequencing of Sulfolobus sp. JCM 16834.</title>
        <authorList>
            <person name="Kato S."/>
            <person name="Itoh T."/>
            <person name="Ohkuma M."/>
        </authorList>
    </citation>
    <scope>NUCLEOTIDE SEQUENCE [LARGE SCALE GENOMIC DNA]</scope>
    <source>
        <strain evidence="9">IC-007</strain>
    </source>
</reference>
<evidence type="ECO:0000313" key="7">
    <source>
        <dbReference type="EMBL" id="BBG27383.1"/>
    </source>
</evidence>
<evidence type="ECO:0000259" key="5">
    <source>
        <dbReference type="PROSITE" id="PS51686"/>
    </source>
</evidence>
<dbReference type="PANTHER" id="PTHR22807">
    <property type="entry name" value="NOP2 YEAST -RELATED NOL1/NOP2/FMU SUN DOMAIN-CONTAINING"/>
    <property type="match status" value="1"/>
</dbReference>
<name>A0A510E4C7_9CREN</name>
<dbReference type="InterPro" id="IPR049560">
    <property type="entry name" value="MeTrfase_RsmB-F_NOP2_cat"/>
</dbReference>
<dbReference type="InterPro" id="IPR001678">
    <property type="entry name" value="MeTrfase_RsmB-F_NOP2_dom"/>
</dbReference>
<sequence>MADWRITFLRSLLFYIEKGYPLSVSIVKAKEDSKIKGINWDLIEEESRDIILNFFSLYGRKRSEKVDYWIKNKERISPSLPDWMEKELSVYLDTKLLVSSLRKRTLWLRVNTLKTSEEKTARELEKNGVLIERDKDFEFLYKVVESKVHVSSLDLVKDFRVIIQDKASVAVVNELEAEAGDELVDLSSAPGNKLSLFAMLTENKFKAIALDLDQKRLEKERLFLKKAGVDLDRVSFVLHDSTTLAMRSLVAQKVLLDAPCSSSGMIYNDPSILLSLKDKTKVDFFSRIQKEILRSAVQRLSPYLMVYSVCSIFPEEGEEITDLFSDFLVPLRKKYSHPYRGFKSVQSTRLFPFSEQTEGFYIAKFKIQ</sequence>
<dbReference type="Gene3D" id="3.40.50.150">
    <property type="entry name" value="Vaccinia Virus protein VP39"/>
    <property type="match status" value="1"/>
</dbReference>
<evidence type="ECO:0000313" key="6">
    <source>
        <dbReference type="EMBL" id="BBG24595.1"/>
    </source>
</evidence>
<dbReference type="KEGG" id="step:IC006_1924"/>
<dbReference type="InterPro" id="IPR023267">
    <property type="entry name" value="RCMT"/>
</dbReference>
<dbReference type="GO" id="GO:0001510">
    <property type="term" value="P:RNA methylation"/>
    <property type="evidence" value="ECO:0007669"/>
    <property type="project" value="InterPro"/>
</dbReference>
<evidence type="ECO:0000256" key="4">
    <source>
        <dbReference type="ARBA" id="ARBA00022884"/>
    </source>
</evidence>
<evidence type="ECO:0000256" key="3">
    <source>
        <dbReference type="ARBA" id="ARBA00022691"/>
    </source>
</evidence>
<evidence type="ECO:0000313" key="9">
    <source>
        <dbReference type="Proteomes" id="UP000325030"/>
    </source>
</evidence>
<keyword evidence="4" id="KW-0694">RNA-binding</keyword>
<dbReference type="RefSeq" id="WP_149528628.1">
    <property type="nucleotide sequence ID" value="NZ_AP018929.1"/>
</dbReference>
<dbReference type="Proteomes" id="UP000325030">
    <property type="component" value="Chromosome"/>
</dbReference>
<keyword evidence="3" id="KW-0949">S-adenosyl-L-methionine</keyword>
<dbReference type="GeneID" id="41718265"/>
<accession>A0A510DWN3</accession>